<keyword evidence="1" id="KW-1133">Transmembrane helix</keyword>
<dbReference type="PANTHER" id="PTHR36153">
    <property type="entry name" value="INNER MEMBRANE PROTEIN-RELATED"/>
    <property type="match status" value="1"/>
</dbReference>
<feature type="transmembrane region" description="Helical" evidence="1">
    <location>
        <begin position="435"/>
        <end position="460"/>
    </location>
</feature>
<dbReference type="InterPro" id="IPR027417">
    <property type="entry name" value="P-loop_NTPase"/>
</dbReference>
<dbReference type="Pfam" id="PF14331">
    <property type="entry name" value="IcmF-related_N"/>
    <property type="match status" value="1"/>
</dbReference>
<dbReference type="PANTHER" id="PTHR36153:SF1">
    <property type="entry name" value="TYPE VI SECRETION SYSTEM COMPONENT TSSM1"/>
    <property type="match status" value="1"/>
</dbReference>
<dbReference type="EMBL" id="JAKZEU010000001">
    <property type="protein sequence ID" value="MCQ0969402.1"/>
    <property type="molecule type" value="Genomic_DNA"/>
</dbReference>
<evidence type="ECO:0000259" key="3">
    <source>
        <dbReference type="Pfam" id="PF14331"/>
    </source>
</evidence>
<comment type="caution">
    <text evidence="4">The sequence shown here is derived from an EMBL/GenBank/DDBJ whole genome shotgun (WGS) entry which is preliminary data.</text>
</comment>
<name>A0ABT1MM85_9RHOB</name>
<keyword evidence="5" id="KW-1185">Reference proteome</keyword>
<dbReference type="CDD" id="cd00882">
    <property type="entry name" value="Ras_like_GTPase"/>
    <property type="match status" value="1"/>
</dbReference>
<dbReference type="NCBIfam" id="TIGR03348">
    <property type="entry name" value="VI_IcmF"/>
    <property type="match status" value="1"/>
</dbReference>
<evidence type="ECO:0000256" key="1">
    <source>
        <dbReference type="SAM" id="Phobius"/>
    </source>
</evidence>
<reference evidence="4 5" key="1">
    <citation type="submission" date="2022-03" db="EMBL/GenBank/DDBJ databases">
        <authorList>
            <person name="He Y."/>
        </authorList>
    </citation>
    <scope>NUCLEOTIDE SEQUENCE [LARGE SCALE GENOMIC DNA]</scope>
    <source>
        <strain evidence="4 5">TK19116</strain>
        <plasmid evidence="4">unnamed1</plasmid>
    </source>
</reference>
<dbReference type="Proteomes" id="UP001203945">
    <property type="component" value="Unassembled WGS sequence"/>
</dbReference>
<evidence type="ECO:0000313" key="4">
    <source>
        <dbReference type="EMBL" id="MCQ0969402.1"/>
    </source>
</evidence>
<sequence>MRLFGLPLPRLRNRNNPWMRVLLTTLGIVALIAAIWFGLPMTGWSRVAGVAPRLVLISGVLAITLAIVLWRWRQRVRAARAIEAALIPEAPVGDGAELAQRMEQALATLKKSGGAAYLYDLPWYVIIGPPGAGKTTALANSGLDFPLTKPEAVAGFGGTRYADFWFAEEAVLIDTAGRYTTQDSQAEADKASWQAFLDLLKKSRPNQPINGVLLAFPVDLLMEGDESALAHHADTVRARLAELHEVLKVDFPVYVLFTKADLIAGFREYFASFSLNRRKVVWGTTFQTEDRKADTHEAVPAEFDRLVARLSDEVIDRLSEEPDGISRIAIFGLPGQMSLLRDNVAGFLRRIFEPTRYKSNAILRGFYFTSGTQEGTPVDQVLGALNPVGAAQGFQPAFMSGRGKSFFLHDLLRRVIFAEQGWVSLDRKAVRRSQIIRAASFAAIGIVGLGLLSAFGISYWKNATLVRTAAADTQAYARIGVDEIDREIVTDPDLSTVLPLLDRLRGMPAGYGDSERTTKSETFGLSQRERMRRAATDAYSDALERMLRPRMILDLEQAMPQIIADGDTTRVYRALKVYLLLGGEGESKDDEAIGAWFAESWRNSYPGRTGVDMRERLAAHLAAMLRLDDTRNLLVEIDQATVDAARAALAQLPLDDQAYAILREGVAASGLPDWSLAEATAPNGAMVLETRDGAELASQTVPAMFTYEGFWSYFYPELEVVGERLRADQWVLGDMADRAEIDERLARLDRDLLDRYRADFKAAWDRVLTNLTLNALAGDPPRYEVLGAAASASASPILMLVKAVDDQTRLTREFEGLDGLTPDSLAGNGGGGGAEGAAGDVGQAVLGRVRSRSSGVQRILMDAAANNTKVGSRVTGGSAEADSVTRPIELIAEDFARWHDILRGEPGERPVDTLLGNLGALWENLRLAESNPDQSAAVLPTLLNSLTQYNSQLPEPLAGLVNEAEADFQKGATDASVEQMNRALADRITFFCRENITSAYPFRRSGRSLSIDNFARFFGPGGDMDAFFTEYLDPLVERTENGLVWRSDQEITQQLSSGTLLQFQRAEAIRQAFFASGGTTPEVSITVAQVDAHPSIESALLAINDALVPTVTGSMPRTITWPGTGTSTLLQLSPALDRQSAIRFDGSPWTLIDFLGSASARSQNGDVLRATFTIGGRSITYDFTINAVKNPFTMAELREFECPQSLD</sequence>
<keyword evidence="1" id="KW-0812">Transmembrane</keyword>
<dbReference type="Pfam" id="PF06761">
    <property type="entry name" value="IcmF-related"/>
    <property type="match status" value="1"/>
</dbReference>
<proteinExistence type="predicted"/>
<dbReference type="InterPro" id="IPR025743">
    <property type="entry name" value="TssM1_N"/>
</dbReference>
<feature type="transmembrane region" description="Helical" evidence="1">
    <location>
        <begin position="51"/>
        <end position="70"/>
    </location>
</feature>
<dbReference type="InterPro" id="IPR053156">
    <property type="entry name" value="T6SS_TssM-like"/>
</dbReference>
<keyword evidence="1" id="KW-0472">Membrane</keyword>
<accession>A0ABT1MM85</accession>
<gene>
    <name evidence="4" type="primary">tssM</name>
    <name evidence="4" type="ORF">MLD63_02980</name>
</gene>
<geneLocation type="plasmid" evidence="4">
    <name>unnamed1</name>
</geneLocation>
<feature type="domain" description="IcmF-related" evidence="2">
    <location>
        <begin position="498"/>
        <end position="809"/>
    </location>
</feature>
<feature type="transmembrane region" description="Helical" evidence="1">
    <location>
        <begin position="21"/>
        <end position="39"/>
    </location>
</feature>
<dbReference type="InterPro" id="IPR009612">
    <property type="entry name" value="IcmF-rel"/>
</dbReference>
<dbReference type="SUPFAM" id="SSF52540">
    <property type="entry name" value="P-loop containing nucleoside triphosphate hydrolases"/>
    <property type="match status" value="1"/>
</dbReference>
<keyword evidence="4" id="KW-0614">Plasmid</keyword>
<evidence type="ECO:0000259" key="2">
    <source>
        <dbReference type="Pfam" id="PF06761"/>
    </source>
</evidence>
<evidence type="ECO:0000313" key="5">
    <source>
        <dbReference type="Proteomes" id="UP001203945"/>
    </source>
</evidence>
<feature type="domain" description="Type VI secretion system component TssM1 N-terminal" evidence="3">
    <location>
        <begin position="187"/>
        <end position="443"/>
    </location>
</feature>
<organism evidence="4 5">
    <name type="scientific">Paracoccus albicereus</name>
    <dbReference type="NCBI Taxonomy" id="2922394"/>
    <lineage>
        <taxon>Bacteria</taxon>
        <taxon>Pseudomonadati</taxon>
        <taxon>Pseudomonadota</taxon>
        <taxon>Alphaproteobacteria</taxon>
        <taxon>Rhodobacterales</taxon>
        <taxon>Paracoccaceae</taxon>
        <taxon>Paracoccus</taxon>
    </lineage>
</organism>
<dbReference type="RefSeq" id="WP_255328352.1">
    <property type="nucleotide sequence ID" value="NZ_JAKZEU010000001.1"/>
</dbReference>
<dbReference type="InterPro" id="IPR017731">
    <property type="entry name" value="TssM1-like"/>
</dbReference>
<protein>
    <submittedName>
        <fullName evidence="4">Type VI secretion system membrane subunit TssM</fullName>
    </submittedName>
</protein>